<name>A0A0F9EXE7_9ZZZZ</name>
<dbReference type="EMBL" id="LAZR01035077">
    <property type="protein sequence ID" value="KKL28498.1"/>
    <property type="molecule type" value="Genomic_DNA"/>
</dbReference>
<dbReference type="AlphaFoldDB" id="A0A0F9EXE7"/>
<evidence type="ECO:0000313" key="1">
    <source>
        <dbReference type="EMBL" id="KKL28498.1"/>
    </source>
</evidence>
<reference evidence="1" key="1">
    <citation type="journal article" date="2015" name="Nature">
        <title>Complex archaea that bridge the gap between prokaryotes and eukaryotes.</title>
        <authorList>
            <person name="Spang A."/>
            <person name="Saw J.H."/>
            <person name="Jorgensen S.L."/>
            <person name="Zaremba-Niedzwiedzka K."/>
            <person name="Martijn J."/>
            <person name="Lind A.E."/>
            <person name="van Eijk R."/>
            <person name="Schleper C."/>
            <person name="Guy L."/>
            <person name="Ettema T.J."/>
        </authorList>
    </citation>
    <scope>NUCLEOTIDE SEQUENCE</scope>
</reference>
<gene>
    <name evidence="1" type="ORF">LCGC14_2374520</name>
</gene>
<comment type="caution">
    <text evidence="1">The sequence shown here is derived from an EMBL/GenBank/DDBJ whole genome shotgun (WGS) entry which is preliminary data.</text>
</comment>
<sequence length="71" mass="8048">MAGAFLIKHPLNTNRSKQTALAYVEAGHEYTIYQQTPNTLALIEPAYLSKQEYLQTQPSPLSLCPYLTIHR</sequence>
<accession>A0A0F9EXE7</accession>
<organism evidence="1">
    <name type="scientific">marine sediment metagenome</name>
    <dbReference type="NCBI Taxonomy" id="412755"/>
    <lineage>
        <taxon>unclassified sequences</taxon>
        <taxon>metagenomes</taxon>
        <taxon>ecological metagenomes</taxon>
    </lineage>
</organism>
<protein>
    <submittedName>
        <fullName evidence="1">Uncharacterized protein</fullName>
    </submittedName>
</protein>
<proteinExistence type="predicted"/>